<dbReference type="Proteomes" id="UP001183410">
    <property type="component" value="Unassembled WGS sequence"/>
</dbReference>
<keyword evidence="4" id="KW-1185">Reference proteome</keyword>
<reference evidence="4" key="1">
    <citation type="submission" date="2023-07" db="EMBL/GenBank/DDBJ databases">
        <title>30 novel species of actinomycetes from the DSMZ collection.</title>
        <authorList>
            <person name="Nouioui I."/>
        </authorList>
    </citation>
    <scope>NUCLEOTIDE SEQUENCE [LARGE SCALE GENOMIC DNA]</scope>
    <source>
        <strain evidence="4">DSM 44915</strain>
    </source>
</reference>
<feature type="region of interest" description="Disordered" evidence="1">
    <location>
        <begin position="21"/>
        <end position="44"/>
    </location>
</feature>
<protein>
    <recommendedName>
        <fullName evidence="5">Cytochrome c domain-containing protein</fullName>
    </recommendedName>
</protein>
<evidence type="ECO:0000313" key="3">
    <source>
        <dbReference type="EMBL" id="MDT0270973.1"/>
    </source>
</evidence>
<evidence type="ECO:0000256" key="1">
    <source>
        <dbReference type="SAM" id="MobiDB-lite"/>
    </source>
</evidence>
<dbReference type="RefSeq" id="WP_311671018.1">
    <property type="nucleotide sequence ID" value="NZ_JAVREO010000120.1"/>
</dbReference>
<sequence length="99" mass="10166">MMKRLSVLLAASTFALAACTSAPPPTETDAAPGAAQPETPETIPTPIATYDFAAGQKVYSTFCAACNSGADDTAPELPTIRTFTHTRVSTALSEGGLMT</sequence>
<feature type="signal peptide" evidence="2">
    <location>
        <begin position="1"/>
        <end position="17"/>
    </location>
</feature>
<proteinExistence type="predicted"/>
<feature type="chain" id="PRO_5045882263" description="Cytochrome c domain-containing protein" evidence="2">
    <location>
        <begin position="18"/>
        <end position="99"/>
    </location>
</feature>
<organism evidence="3 4">
    <name type="scientific">Streptomyces chisholmiae</name>
    <dbReference type="NCBI Taxonomy" id="3075540"/>
    <lineage>
        <taxon>Bacteria</taxon>
        <taxon>Bacillati</taxon>
        <taxon>Actinomycetota</taxon>
        <taxon>Actinomycetes</taxon>
        <taxon>Kitasatosporales</taxon>
        <taxon>Streptomycetaceae</taxon>
        <taxon>Streptomyces</taxon>
    </lineage>
</organism>
<name>A0ABU2K1V5_9ACTN</name>
<feature type="non-terminal residue" evidence="3">
    <location>
        <position position="99"/>
    </location>
</feature>
<dbReference type="PROSITE" id="PS51257">
    <property type="entry name" value="PROKAR_LIPOPROTEIN"/>
    <property type="match status" value="1"/>
</dbReference>
<accession>A0ABU2K1V5</accession>
<dbReference type="InterPro" id="IPR036909">
    <property type="entry name" value="Cyt_c-like_dom_sf"/>
</dbReference>
<evidence type="ECO:0000313" key="4">
    <source>
        <dbReference type="Proteomes" id="UP001183410"/>
    </source>
</evidence>
<evidence type="ECO:0008006" key="5">
    <source>
        <dbReference type="Google" id="ProtNLM"/>
    </source>
</evidence>
<dbReference type="EMBL" id="JAVREO010000120">
    <property type="protein sequence ID" value="MDT0270973.1"/>
    <property type="molecule type" value="Genomic_DNA"/>
</dbReference>
<keyword evidence="2" id="KW-0732">Signal</keyword>
<evidence type="ECO:0000256" key="2">
    <source>
        <dbReference type="SAM" id="SignalP"/>
    </source>
</evidence>
<dbReference type="SUPFAM" id="SSF46626">
    <property type="entry name" value="Cytochrome c"/>
    <property type="match status" value="1"/>
</dbReference>
<comment type="caution">
    <text evidence="3">The sequence shown here is derived from an EMBL/GenBank/DDBJ whole genome shotgun (WGS) entry which is preliminary data.</text>
</comment>
<gene>
    <name evidence="3" type="ORF">RM844_32365</name>
</gene>